<dbReference type="GO" id="GO:0005634">
    <property type="term" value="C:nucleus"/>
    <property type="evidence" value="ECO:0007669"/>
    <property type="project" value="UniProtKB-SubCell"/>
</dbReference>
<dbReference type="InterPro" id="IPR037151">
    <property type="entry name" value="AlkB-like_sf"/>
</dbReference>
<evidence type="ECO:0000313" key="9">
    <source>
        <dbReference type="EMBL" id="KAK6331134.1"/>
    </source>
</evidence>
<keyword evidence="4" id="KW-0223">Dioxygenase</keyword>
<dbReference type="EMBL" id="JAVHNQ010000016">
    <property type="protein sequence ID" value="KAK6331134.1"/>
    <property type="molecule type" value="Genomic_DNA"/>
</dbReference>
<name>A0AAV9TZD4_9PEZI</name>
<feature type="domain" description="Fe2OG dioxygenase" evidence="8">
    <location>
        <begin position="157"/>
        <end position="295"/>
    </location>
</feature>
<comment type="similarity">
    <text evidence="2">Belongs to the alkB family.</text>
</comment>
<dbReference type="GO" id="GO:0046872">
    <property type="term" value="F:metal ion binding"/>
    <property type="evidence" value="ECO:0007669"/>
    <property type="project" value="UniProtKB-KW"/>
</dbReference>
<dbReference type="InterPro" id="IPR027450">
    <property type="entry name" value="AlkB-like"/>
</dbReference>
<protein>
    <recommendedName>
        <fullName evidence="8">Fe2OG dioxygenase domain-containing protein</fullName>
    </recommendedName>
</protein>
<dbReference type="PANTHER" id="PTHR46030">
    <property type="entry name" value="ALPHA-KETOGLUTARATE-DEPENDENT DIOXYGENASE ALKB HOMOLOG 6"/>
    <property type="match status" value="1"/>
</dbReference>
<keyword evidence="10" id="KW-1185">Reference proteome</keyword>
<proteinExistence type="inferred from homology"/>
<dbReference type="SUPFAM" id="SSF51197">
    <property type="entry name" value="Clavaminate synthase-like"/>
    <property type="match status" value="1"/>
</dbReference>
<sequence>MANTNLDTDTNIEREDINNGGEMKFQPLEEYRIKELPEAAYYIPNFLTPAESATLLAAIAKQPWTTLTHRRLQPHPAPLTPAGHLLTTKALPPFLKPVIDRLLELSFADTVDEPTTAGDGHTNHPISATIPLNDQHTNLTTKSTKWRGIFTSSPHGAPNHVLINEYPPGTGISPHEDGGAYYPVVCTVSLGSHTVLEITPKTSHTSSTNEHSNVEESTGGYRIFQEPLSLLITTGSLYTSHLHGIAPVKVDENLTAATVVNWPLLAEGTRREIEGGGGVVQRREVRVSLTCRDVLKVRDAGWVFGGKRR</sequence>
<reference evidence="9 10" key="1">
    <citation type="submission" date="2019-10" db="EMBL/GenBank/DDBJ databases">
        <authorList>
            <person name="Palmer J.M."/>
        </authorList>
    </citation>
    <scope>NUCLEOTIDE SEQUENCE [LARGE SCALE GENOMIC DNA]</scope>
    <source>
        <strain evidence="9 10">TWF696</strain>
    </source>
</reference>
<dbReference type="InterPro" id="IPR032862">
    <property type="entry name" value="ALKBH6"/>
</dbReference>
<keyword evidence="7" id="KW-0539">Nucleus</keyword>
<evidence type="ECO:0000256" key="2">
    <source>
        <dbReference type="ARBA" id="ARBA00007879"/>
    </source>
</evidence>
<evidence type="ECO:0000256" key="4">
    <source>
        <dbReference type="ARBA" id="ARBA00022964"/>
    </source>
</evidence>
<evidence type="ECO:0000256" key="7">
    <source>
        <dbReference type="ARBA" id="ARBA00023242"/>
    </source>
</evidence>
<comment type="subcellular location">
    <subcellularLocation>
        <location evidence="1">Nucleus</location>
    </subcellularLocation>
</comment>
<organism evidence="9 10">
    <name type="scientific">Orbilia brochopaga</name>
    <dbReference type="NCBI Taxonomy" id="3140254"/>
    <lineage>
        <taxon>Eukaryota</taxon>
        <taxon>Fungi</taxon>
        <taxon>Dikarya</taxon>
        <taxon>Ascomycota</taxon>
        <taxon>Pezizomycotina</taxon>
        <taxon>Orbiliomycetes</taxon>
        <taxon>Orbiliales</taxon>
        <taxon>Orbiliaceae</taxon>
        <taxon>Orbilia</taxon>
    </lineage>
</organism>
<evidence type="ECO:0000313" key="10">
    <source>
        <dbReference type="Proteomes" id="UP001375240"/>
    </source>
</evidence>
<keyword evidence="5" id="KW-0560">Oxidoreductase</keyword>
<dbReference type="PANTHER" id="PTHR46030:SF1">
    <property type="entry name" value="ALPHA-KETOGLUTARATE-DEPENDENT DIOXYGENASE ALKB HOMOLOG 6"/>
    <property type="match status" value="1"/>
</dbReference>
<gene>
    <name evidence="9" type="ORF">TWF696_003204</name>
</gene>
<evidence type="ECO:0000256" key="5">
    <source>
        <dbReference type="ARBA" id="ARBA00023002"/>
    </source>
</evidence>
<dbReference type="InterPro" id="IPR005123">
    <property type="entry name" value="Oxoglu/Fe-dep_dioxygenase_dom"/>
</dbReference>
<dbReference type="GO" id="GO:0051213">
    <property type="term" value="F:dioxygenase activity"/>
    <property type="evidence" value="ECO:0007669"/>
    <property type="project" value="UniProtKB-KW"/>
</dbReference>
<evidence type="ECO:0000256" key="3">
    <source>
        <dbReference type="ARBA" id="ARBA00022723"/>
    </source>
</evidence>
<accession>A0AAV9TZD4</accession>
<evidence type="ECO:0000256" key="6">
    <source>
        <dbReference type="ARBA" id="ARBA00023004"/>
    </source>
</evidence>
<dbReference type="AlphaFoldDB" id="A0AAV9TZD4"/>
<keyword evidence="6" id="KW-0408">Iron</keyword>
<evidence type="ECO:0000256" key="1">
    <source>
        <dbReference type="ARBA" id="ARBA00004123"/>
    </source>
</evidence>
<evidence type="ECO:0000259" key="8">
    <source>
        <dbReference type="PROSITE" id="PS51471"/>
    </source>
</evidence>
<dbReference type="Gene3D" id="2.60.120.590">
    <property type="entry name" value="Alpha-ketoglutarate-dependent dioxygenase AlkB-like"/>
    <property type="match status" value="1"/>
</dbReference>
<dbReference type="Proteomes" id="UP001375240">
    <property type="component" value="Unassembled WGS sequence"/>
</dbReference>
<dbReference type="PROSITE" id="PS51471">
    <property type="entry name" value="FE2OG_OXY"/>
    <property type="match status" value="1"/>
</dbReference>
<comment type="caution">
    <text evidence="9">The sequence shown here is derived from an EMBL/GenBank/DDBJ whole genome shotgun (WGS) entry which is preliminary data.</text>
</comment>
<keyword evidence="3" id="KW-0479">Metal-binding</keyword>
<dbReference type="Pfam" id="PF13532">
    <property type="entry name" value="2OG-FeII_Oxy_2"/>
    <property type="match status" value="1"/>
</dbReference>